<evidence type="ECO:0000256" key="1">
    <source>
        <dbReference type="ARBA" id="ARBA00022679"/>
    </source>
</evidence>
<dbReference type="CDD" id="cd04301">
    <property type="entry name" value="NAT_SF"/>
    <property type="match status" value="1"/>
</dbReference>
<proteinExistence type="predicted"/>
<reference evidence="4 5" key="1">
    <citation type="submission" date="2021-03" db="EMBL/GenBank/DDBJ databases">
        <title>Antimicrobial resistance genes in bacteria isolated from Japanese honey, and their potential for conferring macrolide and lincosamide resistance in the American foulbrood pathogen Paenibacillus larvae.</title>
        <authorList>
            <person name="Okamoto M."/>
            <person name="Kumagai M."/>
            <person name="Kanamori H."/>
            <person name="Takamatsu D."/>
        </authorList>
    </citation>
    <scope>NUCLEOTIDE SEQUENCE [LARGE SCALE GENOMIC DNA]</scope>
    <source>
        <strain evidence="4 5">J21TS3</strain>
    </source>
</reference>
<evidence type="ECO:0000313" key="4">
    <source>
        <dbReference type="EMBL" id="GIO67101.1"/>
    </source>
</evidence>
<dbReference type="Proteomes" id="UP000680638">
    <property type="component" value="Unassembled WGS sequence"/>
</dbReference>
<organism evidence="4 5">
    <name type="scientific">Paenibacillus cookii</name>
    <dbReference type="NCBI Taxonomy" id="157839"/>
    <lineage>
        <taxon>Bacteria</taxon>
        <taxon>Bacillati</taxon>
        <taxon>Bacillota</taxon>
        <taxon>Bacilli</taxon>
        <taxon>Bacillales</taxon>
        <taxon>Paenibacillaceae</taxon>
        <taxon>Paenibacillus</taxon>
    </lineage>
</organism>
<keyword evidence="2" id="KW-0012">Acyltransferase</keyword>
<accession>A0ABQ4LV06</accession>
<dbReference type="Pfam" id="PF00583">
    <property type="entry name" value="Acetyltransf_1"/>
    <property type="match status" value="1"/>
</dbReference>
<name>A0ABQ4LV06_9BACL</name>
<comment type="caution">
    <text evidence="4">The sequence shown here is derived from an EMBL/GenBank/DDBJ whole genome shotgun (WGS) entry which is preliminary data.</text>
</comment>
<evidence type="ECO:0000256" key="2">
    <source>
        <dbReference type="ARBA" id="ARBA00023315"/>
    </source>
</evidence>
<dbReference type="EMBL" id="BORW01000007">
    <property type="protein sequence ID" value="GIO67101.1"/>
    <property type="molecule type" value="Genomic_DNA"/>
</dbReference>
<dbReference type="Gene3D" id="3.40.630.30">
    <property type="match status" value="1"/>
</dbReference>
<dbReference type="RefSeq" id="WP_212949203.1">
    <property type="nucleotide sequence ID" value="NZ_BORW01000007.1"/>
</dbReference>
<gene>
    <name evidence="4" type="ORF">J21TS3_19220</name>
</gene>
<dbReference type="PANTHER" id="PTHR43072">
    <property type="entry name" value="N-ACETYLTRANSFERASE"/>
    <property type="match status" value="1"/>
</dbReference>
<feature type="domain" description="N-acetyltransferase" evidence="3">
    <location>
        <begin position="3"/>
        <end position="167"/>
    </location>
</feature>
<dbReference type="PROSITE" id="PS51186">
    <property type="entry name" value="GNAT"/>
    <property type="match status" value="1"/>
</dbReference>
<dbReference type="SUPFAM" id="SSF55729">
    <property type="entry name" value="Acyl-CoA N-acyltransferases (Nat)"/>
    <property type="match status" value="1"/>
</dbReference>
<protein>
    <submittedName>
        <fullName evidence="4">N-acetyltransferase</fullName>
    </submittedName>
</protein>
<sequence length="167" mass="18417">MNYTIRPIAERDVPFMWDMLYESLYVPEGGKPFGREILQEPAIAKYAEHWGRPGDIGWIAVTDDGQPMGTITARLFDESNRGYGYVGPDVPELGMAISPSYRGQGIGTALMKALFDELKKRGISRVSLSVDPNNEAAVKLYRRFGFEDAGVVGTSVTMVADVESAVY</sequence>
<keyword evidence="5" id="KW-1185">Reference proteome</keyword>
<evidence type="ECO:0000313" key="5">
    <source>
        <dbReference type="Proteomes" id="UP000680638"/>
    </source>
</evidence>
<dbReference type="InterPro" id="IPR000182">
    <property type="entry name" value="GNAT_dom"/>
</dbReference>
<dbReference type="PANTHER" id="PTHR43072:SF51">
    <property type="entry name" value="ABC SUPERFAMILY TRANSPORT PROTEIN"/>
    <property type="match status" value="1"/>
</dbReference>
<evidence type="ECO:0000259" key="3">
    <source>
        <dbReference type="PROSITE" id="PS51186"/>
    </source>
</evidence>
<dbReference type="InterPro" id="IPR016181">
    <property type="entry name" value="Acyl_CoA_acyltransferase"/>
</dbReference>
<keyword evidence="1" id="KW-0808">Transferase</keyword>